<protein>
    <submittedName>
        <fullName evidence="1">DUF721 domain-containing protein</fullName>
    </submittedName>
</protein>
<dbReference type="PANTHER" id="PTHR36456">
    <property type="entry name" value="UPF0232 PROTEIN SCO3875"/>
    <property type="match status" value="1"/>
</dbReference>
<comment type="caution">
    <text evidence="1">The sequence shown here is derived from an EMBL/GenBank/DDBJ whole genome shotgun (WGS) entry which is preliminary data.</text>
</comment>
<gene>
    <name evidence="1" type="ORF">ENJ40_03275</name>
</gene>
<organism evidence="1">
    <name type="scientific">Thermosulfurimonas dismutans</name>
    <dbReference type="NCBI Taxonomy" id="999894"/>
    <lineage>
        <taxon>Bacteria</taxon>
        <taxon>Pseudomonadati</taxon>
        <taxon>Thermodesulfobacteriota</taxon>
        <taxon>Thermodesulfobacteria</taxon>
        <taxon>Thermodesulfobacteriales</taxon>
        <taxon>Thermodesulfobacteriaceae</taxon>
        <taxon>Thermosulfurimonas</taxon>
    </lineage>
</organism>
<reference evidence="1" key="1">
    <citation type="journal article" date="2020" name="mSystems">
        <title>Genome- and Community-Level Interaction Insights into Carbon Utilization and Element Cycling Functions of Hydrothermarchaeota in Hydrothermal Sediment.</title>
        <authorList>
            <person name="Zhou Z."/>
            <person name="Liu Y."/>
            <person name="Xu W."/>
            <person name="Pan J."/>
            <person name="Luo Z.H."/>
            <person name="Li M."/>
        </authorList>
    </citation>
    <scope>NUCLEOTIDE SEQUENCE [LARGE SCALE GENOMIC DNA]</scope>
    <source>
        <strain evidence="1">HyVt-483</strain>
    </source>
</reference>
<sequence>MEPLGKILEGILRNPGFRERLLAWRVLSEWEEVVGQEVASRAWPVSFSHGRLKVGVSDPVWASALRFEVPRILDLLNRRAGKKLFREIRFEVGSPPRNRPRLSRLRSLSPEEEKRIEDSVRHLEDPELREIFRAWRRVLARAGNPDE</sequence>
<dbReference type="InterPro" id="IPR007922">
    <property type="entry name" value="DciA-like"/>
</dbReference>
<proteinExistence type="predicted"/>
<dbReference type="Pfam" id="PF05258">
    <property type="entry name" value="DciA"/>
    <property type="match status" value="1"/>
</dbReference>
<dbReference type="Proteomes" id="UP000886043">
    <property type="component" value="Unassembled WGS sequence"/>
</dbReference>
<dbReference type="PANTHER" id="PTHR36456:SF1">
    <property type="entry name" value="UPF0232 PROTEIN SCO3875"/>
    <property type="match status" value="1"/>
</dbReference>
<evidence type="ECO:0000313" key="1">
    <source>
        <dbReference type="EMBL" id="HFC97468.1"/>
    </source>
</evidence>
<accession>A0A7C3CXC4</accession>
<name>A0A7C3CXC4_9BACT</name>
<dbReference type="AlphaFoldDB" id="A0A7C3CXC4"/>
<dbReference type="EMBL" id="DRMH01000035">
    <property type="protein sequence ID" value="HFC97468.1"/>
    <property type="molecule type" value="Genomic_DNA"/>
</dbReference>